<dbReference type="NCBIfam" id="TIGR00341">
    <property type="entry name" value="TIGR00341 family protein"/>
    <property type="match status" value="1"/>
</dbReference>
<reference evidence="2 3" key="1">
    <citation type="submission" date="2020-09" db="EMBL/GenBank/DDBJ databases">
        <title>Echinicola sp. CAU 1574 isolated from sand of Sido Beach.</title>
        <authorList>
            <person name="Kim W."/>
        </authorList>
    </citation>
    <scope>NUCLEOTIDE SEQUENCE [LARGE SCALE GENOMIC DNA]</scope>
    <source>
        <strain evidence="2 3">CAU 1574</strain>
    </source>
</reference>
<evidence type="ECO:0000313" key="3">
    <source>
        <dbReference type="Proteomes" id="UP000647133"/>
    </source>
</evidence>
<dbReference type="PANTHER" id="PTHR20992:SF9">
    <property type="entry name" value="AT15442P-RELATED"/>
    <property type="match status" value="1"/>
</dbReference>
<dbReference type="PANTHER" id="PTHR20992">
    <property type="entry name" value="AT15442P-RELATED"/>
    <property type="match status" value="1"/>
</dbReference>
<feature type="transmembrane region" description="Helical" evidence="1">
    <location>
        <begin position="477"/>
        <end position="497"/>
    </location>
</feature>
<gene>
    <name evidence="2" type="ORF">IFO69_20775</name>
</gene>
<dbReference type="Pfam" id="PF04087">
    <property type="entry name" value="DUF389"/>
    <property type="match status" value="1"/>
</dbReference>
<name>A0ABR9AR89_9BACT</name>
<comment type="caution">
    <text evidence="2">The sequence shown here is derived from an EMBL/GenBank/DDBJ whole genome shotgun (WGS) entry which is preliminary data.</text>
</comment>
<dbReference type="Gene3D" id="2.60.200.40">
    <property type="match status" value="1"/>
</dbReference>
<organism evidence="2 3">
    <name type="scientific">Echinicola arenosa</name>
    <dbReference type="NCBI Taxonomy" id="2774144"/>
    <lineage>
        <taxon>Bacteria</taxon>
        <taxon>Pseudomonadati</taxon>
        <taxon>Bacteroidota</taxon>
        <taxon>Cytophagia</taxon>
        <taxon>Cytophagales</taxon>
        <taxon>Cyclobacteriaceae</taxon>
        <taxon>Echinicola</taxon>
    </lineage>
</organism>
<protein>
    <submittedName>
        <fullName evidence="2">TIGR00341 family protein</fullName>
    </submittedName>
</protein>
<dbReference type="InterPro" id="IPR017438">
    <property type="entry name" value="ATP-NAD_kinase_N"/>
</dbReference>
<keyword evidence="1" id="KW-0812">Transmembrane</keyword>
<dbReference type="RefSeq" id="WP_192012079.1">
    <property type="nucleotide sequence ID" value="NZ_JACYTQ010000011.1"/>
</dbReference>
<evidence type="ECO:0000313" key="2">
    <source>
        <dbReference type="EMBL" id="MBD8491200.1"/>
    </source>
</evidence>
<dbReference type="Proteomes" id="UP000647133">
    <property type="component" value="Unassembled WGS sequence"/>
</dbReference>
<dbReference type="EMBL" id="JACYTQ010000011">
    <property type="protein sequence ID" value="MBD8491200.1"/>
    <property type="molecule type" value="Genomic_DNA"/>
</dbReference>
<feature type="transmembrane region" description="Helical" evidence="1">
    <location>
        <begin position="540"/>
        <end position="558"/>
    </location>
</feature>
<keyword evidence="3" id="KW-1185">Reference proteome</keyword>
<dbReference type="InterPro" id="IPR005240">
    <property type="entry name" value="DUF389"/>
</dbReference>
<keyword evidence="1" id="KW-0472">Membrane</keyword>
<accession>A0ABR9AR89</accession>
<keyword evidence="1" id="KW-1133">Transmembrane helix</keyword>
<evidence type="ECO:0000256" key="1">
    <source>
        <dbReference type="SAM" id="Phobius"/>
    </source>
</evidence>
<feature type="transmembrane region" description="Helical" evidence="1">
    <location>
        <begin position="378"/>
        <end position="401"/>
    </location>
</feature>
<dbReference type="SUPFAM" id="SSF111331">
    <property type="entry name" value="NAD kinase/diacylglycerol kinase-like"/>
    <property type="match status" value="1"/>
</dbReference>
<dbReference type="Gene3D" id="3.40.50.10330">
    <property type="entry name" value="Probable inorganic polyphosphate/atp-NAD kinase, domain 1"/>
    <property type="match status" value="1"/>
</dbReference>
<feature type="transmembrane region" description="Helical" evidence="1">
    <location>
        <begin position="355"/>
        <end position="372"/>
    </location>
</feature>
<sequence>MKELILLFDEKLTKEVEEKVLPLLKGHLKAKVPFSNELNLTLLKDDLVVTYLSDKKLKLLVQIAISQGWSMAFLPHPEMVHGRQGFGIGANLEKSVKHILENESSKQIDVLLVNGDHVINTVIIGESMGVMYGTAELSWLKQLMEKVKNLFGMFKRVFLHPYTIVIPQEENESEEKEGKKNEINTAALGMVIVQHGRSSLLSRRILEDSFVDDGMMHNLVLAPQSVMSLIGFGLKSFFGSRKNPKLPPFVAHIRTRKMKISSQETMEYTVDGVSQNAKEIELEVKNKALRIIPGRYLDTEAEANNKEVFKTQLLPRGEAKEELLRGPLPYIYHATTDEFKDLFTQLRENSVPKSSYLVLMVLSTLIATLGLFSDSSPVIIGAMILAPLMAPIISLSMGVLRQDKRLTLNSLKTVGLGLLLGYIFAVLLTWLTPLNILNEEITARIRPNLLDLGVAAVSGVAGAYAHSKKEIAKTLAGVAIAVALVPPLAVSGIGLGWGDWAVFFGALLLLVTNLAGMILAAAITFLLLGFSPFRLARKGLVWSFFLVVGVSAPLALGFSEMVRENKLLKNLSGYHIEEDVTLRNVKIRSLQPICISLTIISEHALKEGELERIKKEIEELVGEEVVLEVTIGVKMK</sequence>
<feature type="transmembrane region" description="Helical" evidence="1">
    <location>
        <begin position="413"/>
        <end position="433"/>
    </location>
</feature>
<proteinExistence type="predicted"/>
<feature type="transmembrane region" description="Helical" evidence="1">
    <location>
        <begin position="503"/>
        <end position="528"/>
    </location>
</feature>
<dbReference type="InterPro" id="IPR016064">
    <property type="entry name" value="NAD/diacylglycerol_kinase_sf"/>
</dbReference>